<dbReference type="PANTHER" id="PTHR43562:SF1">
    <property type="entry name" value="NA(+)_H(+) ANTIPORTER YJBQ-RELATED"/>
    <property type="match status" value="1"/>
</dbReference>
<dbReference type="Proteomes" id="UP000256695">
    <property type="component" value="Unassembled WGS sequence"/>
</dbReference>
<dbReference type="InterPro" id="IPR038770">
    <property type="entry name" value="Na+/solute_symporter_sf"/>
</dbReference>
<keyword evidence="6" id="KW-0406">Ion transport</keyword>
<dbReference type="AlphaFoldDB" id="A0A3D8JA56"/>
<feature type="transmembrane region" description="Helical" evidence="8">
    <location>
        <begin position="178"/>
        <end position="199"/>
    </location>
</feature>
<sequence length="391" mass="44393">MEEAIFHNFISFGIVSLLIVIAPFFSKITKVPIVVIEMILGALGTYFGFFHASEVIHIFAKIGFLFLMFLCGMEVDLRGFKKLGKKFLKQAILYFIVLYTGASAIVVFFDLPKIFIAALPVMSLGMIMALIRDYGKDEPWLNLALKIGIVGELLSIGALVFINGIYSYGLTFELYKTLFVLIIFVLAIIGVFTLVKILFWWFPHFKIFIMPYDDTQNQDIRFSMMLFFGLIVIAMSLELENVLGAFLAGMIIATFFSYKHELIHKLNDIGFGFFVPLFFINVGTTLKIDIIFQNPKLLYYGSLIAFSMIFLRLLAASLAFRKYFNNLKDIILYAFSDSMPLTFLVATAALGLQLGAMNQDTYYAFLLAAIFEGVFFTIAIKLIYNFWKIKG</sequence>
<feature type="transmembrane region" description="Helical" evidence="8">
    <location>
        <begin position="31"/>
        <end position="49"/>
    </location>
</feature>
<evidence type="ECO:0000256" key="6">
    <source>
        <dbReference type="ARBA" id="ARBA00023065"/>
    </source>
</evidence>
<keyword evidence="3" id="KW-0050">Antiport</keyword>
<feature type="transmembrane region" description="Helical" evidence="8">
    <location>
        <begin position="143"/>
        <end position="166"/>
    </location>
</feature>
<feature type="transmembrane region" description="Helical" evidence="8">
    <location>
        <begin position="298"/>
        <end position="320"/>
    </location>
</feature>
<feature type="transmembrane region" description="Helical" evidence="8">
    <location>
        <begin position="270"/>
        <end position="292"/>
    </location>
</feature>
<keyword evidence="4 8" id="KW-0812">Transmembrane</keyword>
<keyword evidence="2" id="KW-0813">Transport</keyword>
<feature type="transmembrane region" description="Helical" evidence="8">
    <location>
        <begin position="87"/>
        <end position="108"/>
    </location>
</feature>
<reference evidence="10 11" key="1">
    <citation type="submission" date="2018-04" db="EMBL/GenBank/DDBJ databases">
        <title>Novel Campyloabacter and Helicobacter Species and Strains.</title>
        <authorList>
            <person name="Mannion A.J."/>
            <person name="Shen Z."/>
            <person name="Fox J.G."/>
        </authorList>
    </citation>
    <scope>NUCLEOTIDE SEQUENCE [LARGE SCALE GENOMIC DNA]</scope>
    <source>
        <strain evidence="10 11">MIT 04-9362</strain>
    </source>
</reference>
<evidence type="ECO:0000313" key="11">
    <source>
        <dbReference type="Proteomes" id="UP000256695"/>
    </source>
</evidence>
<evidence type="ECO:0000256" key="1">
    <source>
        <dbReference type="ARBA" id="ARBA00004141"/>
    </source>
</evidence>
<keyword evidence="5 8" id="KW-1133">Transmembrane helix</keyword>
<dbReference type="GO" id="GO:0015297">
    <property type="term" value="F:antiporter activity"/>
    <property type="evidence" value="ECO:0007669"/>
    <property type="project" value="UniProtKB-KW"/>
</dbReference>
<feature type="domain" description="Cation/H+ exchanger transmembrane" evidence="9">
    <location>
        <begin position="17"/>
        <end position="382"/>
    </location>
</feature>
<comment type="caution">
    <text evidence="10">The sequence shown here is derived from an EMBL/GenBank/DDBJ whole genome shotgun (WGS) entry which is preliminary data.</text>
</comment>
<evidence type="ECO:0000256" key="3">
    <source>
        <dbReference type="ARBA" id="ARBA00022449"/>
    </source>
</evidence>
<feature type="transmembrane region" description="Helical" evidence="8">
    <location>
        <begin position="220"/>
        <end position="236"/>
    </location>
</feature>
<evidence type="ECO:0000256" key="2">
    <source>
        <dbReference type="ARBA" id="ARBA00022448"/>
    </source>
</evidence>
<evidence type="ECO:0000313" key="10">
    <source>
        <dbReference type="EMBL" id="RDU74393.1"/>
    </source>
</evidence>
<comment type="subcellular location">
    <subcellularLocation>
        <location evidence="1">Membrane</location>
        <topology evidence="1">Multi-pass membrane protein</topology>
    </subcellularLocation>
</comment>
<dbReference type="Pfam" id="PF00999">
    <property type="entry name" value="Na_H_Exchanger"/>
    <property type="match status" value="1"/>
</dbReference>
<keyword evidence="7 8" id="KW-0472">Membrane</keyword>
<dbReference type="Gene3D" id="1.20.1530.20">
    <property type="match status" value="1"/>
</dbReference>
<feature type="transmembrane region" description="Helical" evidence="8">
    <location>
        <begin position="55"/>
        <end position="75"/>
    </location>
</feature>
<name>A0A3D8JA56_9HELI</name>
<dbReference type="OrthoDB" id="9793589at2"/>
<evidence type="ECO:0000256" key="5">
    <source>
        <dbReference type="ARBA" id="ARBA00022989"/>
    </source>
</evidence>
<dbReference type="RefSeq" id="WP_115578448.1">
    <property type="nucleotide sequence ID" value="NZ_NXLX01000002.1"/>
</dbReference>
<gene>
    <name evidence="10" type="ORF">CQA57_01395</name>
</gene>
<feature type="transmembrane region" description="Helical" evidence="8">
    <location>
        <begin position="362"/>
        <end position="384"/>
    </location>
</feature>
<evidence type="ECO:0000256" key="8">
    <source>
        <dbReference type="SAM" id="Phobius"/>
    </source>
</evidence>
<organism evidence="10 11">
    <name type="scientific">Helicobacter anseris</name>
    <dbReference type="NCBI Taxonomy" id="375926"/>
    <lineage>
        <taxon>Bacteria</taxon>
        <taxon>Pseudomonadati</taxon>
        <taxon>Campylobacterota</taxon>
        <taxon>Epsilonproteobacteria</taxon>
        <taxon>Campylobacterales</taxon>
        <taxon>Helicobacteraceae</taxon>
        <taxon>Helicobacter</taxon>
    </lineage>
</organism>
<dbReference type="GO" id="GO:1902600">
    <property type="term" value="P:proton transmembrane transport"/>
    <property type="evidence" value="ECO:0007669"/>
    <property type="project" value="InterPro"/>
</dbReference>
<evidence type="ECO:0000259" key="9">
    <source>
        <dbReference type="Pfam" id="PF00999"/>
    </source>
</evidence>
<feature type="transmembrane region" description="Helical" evidence="8">
    <location>
        <begin position="114"/>
        <end position="131"/>
    </location>
</feature>
<feature type="transmembrane region" description="Helical" evidence="8">
    <location>
        <begin position="332"/>
        <end position="356"/>
    </location>
</feature>
<evidence type="ECO:0000256" key="7">
    <source>
        <dbReference type="ARBA" id="ARBA00023136"/>
    </source>
</evidence>
<proteinExistence type="predicted"/>
<feature type="transmembrane region" description="Helical" evidence="8">
    <location>
        <begin position="6"/>
        <end position="24"/>
    </location>
</feature>
<dbReference type="PANTHER" id="PTHR43562">
    <property type="entry name" value="NAPA-TYPE SODIUM/HYDROGEN ANTIPORTER"/>
    <property type="match status" value="1"/>
</dbReference>
<dbReference type="EMBL" id="NXLX01000002">
    <property type="protein sequence ID" value="RDU74393.1"/>
    <property type="molecule type" value="Genomic_DNA"/>
</dbReference>
<accession>A0A3D8JA56</accession>
<dbReference type="GO" id="GO:0016020">
    <property type="term" value="C:membrane"/>
    <property type="evidence" value="ECO:0007669"/>
    <property type="project" value="UniProtKB-SubCell"/>
</dbReference>
<keyword evidence="11" id="KW-1185">Reference proteome</keyword>
<evidence type="ECO:0000256" key="4">
    <source>
        <dbReference type="ARBA" id="ARBA00022692"/>
    </source>
</evidence>
<dbReference type="InterPro" id="IPR006153">
    <property type="entry name" value="Cation/H_exchanger_TM"/>
</dbReference>
<protein>
    <submittedName>
        <fullName evidence="10">Sodium:proton antiporter</fullName>
    </submittedName>
</protein>